<keyword evidence="10 14" id="KW-0560">Oxidoreductase</keyword>
<evidence type="ECO:0000256" key="6">
    <source>
        <dbReference type="ARBA" id="ARBA00022692"/>
    </source>
</evidence>
<evidence type="ECO:0000313" key="19">
    <source>
        <dbReference type="Proteomes" id="UP000249185"/>
    </source>
</evidence>
<accession>A0A2W5Q337</accession>
<dbReference type="GO" id="GO:0005886">
    <property type="term" value="C:plasma membrane"/>
    <property type="evidence" value="ECO:0007669"/>
    <property type="project" value="UniProtKB-SubCell"/>
</dbReference>
<reference evidence="18 19" key="1">
    <citation type="submission" date="2017-08" db="EMBL/GenBank/DDBJ databases">
        <title>Infants hospitalized years apart are colonized by the same room-sourced microbial strains.</title>
        <authorList>
            <person name="Brooks B."/>
            <person name="Olm M.R."/>
            <person name="Firek B.A."/>
            <person name="Baker R."/>
            <person name="Thomas B.C."/>
            <person name="Morowitz M.J."/>
            <person name="Banfield J.F."/>
        </authorList>
    </citation>
    <scope>NUCLEOTIDE SEQUENCE [LARGE SCALE GENOMIC DNA]</scope>
    <source>
        <strain evidence="18">S2_005_002_R2_34</strain>
    </source>
</reference>
<dbReference type="InterPro" id="IPR045187">
    <property type="entry name" value="CcO_II"/>
</dbReference>
<dbReference type="Gene3D" id="1.10.287.90">
    <property type="match status" value="1"/>
</dbReference>
<keyword evidence="9 15" id="KW-1133">Transmembrane helix</keyword>
<comment type="caution">
    <text evidence="18">The sequence shown here is derived from an EMBL/GenBank/DDBJ whole genome shotgun (WGS) entry which is preliminary data.</text>
</comment>
<evidence type="ECO:0000259" key="16">
    <source>
        <dbReference type="PROSITE" id="PS50857"/>
    </source>
</evidence>
<feature type="domain" description="Cytochrome oxidase subunit II transmembrane region profile" evidence="17">
    <location>
        <begin position="19"/>
        <end position="115"/>
    </location>
</feature>
<evidence type="ECO:0000259" key="17">
    <source>
        <dbReference type="PROSITE" id="PS50999"/>
    </source>
</evidence>
<dbReference type="InterPro" id="IPR010514">
    <property type="entry name" value="COX_ARM"/>
</dbReference>
<feature type="transmembrane region" description="Helical" evidence="15">
    <location>
        <begin position="46"/>
        <end position="67"/>
    </location>
</feature>
<gene>
    <name evidence="18" type="primary">cyoA</name>
    <name evidence="18" type="ORF">DI556_03725</name>
</gene>
<evidence type="ECO:0000313" key="18">
    <source>
        <dbReference type="EMBL" id="PZQ51697.1"/>
    </source>
</evidence>
<dbReference type="SUPFAM" id="SSF81464">
    <property type="entry name" value="Cytochrome c oxidase subunit II-like, transmembrane region"/>
    <property type="match status" value="1"/>
</dbReference>
<dbReference type="InterPro" id="IPR034227">
    <property type="entry name" value="CuRO_UO_II"/>
</dbReference>
<dbReference type="Pfam" id="PF06481">
    <property type="entry name" value="COX_ARM"/>
    <property type="match status" value="1"/>
</dbReference>
<dbReference type="PROSITE" id="PS50999">
    <property type="entry name" value="COX2_TM"/>
    <property type="match status" value="1"/>
</dbReference>
<dbReference type="InterPro" id="IPR036257">
    <property type="entry name" value="Cyt_c_oxidase_su2_TM_sf"/>
</dbReference>
<evidence type="ECO:0000256" key="4">
    <source>
        <dbReference type="ARBA" id="ARBA00022475"/>
    </source>
</evidence>
<evidence type="ECO:0000256" key="13">
    <source>
        <dbReference type="ARBA" id="ARBA00023288"/>
    </source>
</evidence>
<dbReference type="PROSITE" id="PS50857">
    <property type="entry name" value="COX2_CUA"/>
    <property type="match status" value="1"/>
</dbReference>
<evidence type="ECO:0000256" key="15">
    <source>
        <dbReference type="SAM" id="Phobius"/>
    </source>
</evidence>
<dbReference type="GO" id="GO:0005507">
    <property type="term" value="F:copper ion binding"/>
    <property type="evidence" value="ECO:0007669"/>
    <property type="project" value="InterPro"/>
</dbReference>
<evidence type="ECO:0000256" key="9">
    <source>
        <dbReference type="ARBA" id="ARBA00022989"/>
    </source>
</evidence>
<keyword evidence="4 14" id="KW-1003">Cell membrane</keyword>
<evidence type="ECO:0000256" key="7">
    <source>
        <dbReference type="ARBA" id="ARBA00022729"/>
    </source>
</evidence>
<evidence type="ECO:0000256" key="8">
    <source>
        <dbReference type="ARBA" id="ARBA00022982"/>
    </source>
</evidence>
<protein>
    <recommendedName>
        <fullName evidence="14">Ubiquinol oxidase subunit 2</fullName>
    </recommendedName>
</protein>
<dbReference type="CDD" id="cd04212">
    <property type="entry name" value="CuRO_UO_II"/>
    <property type="match status" value="1"/>
</dbReference>
<sequence>MVDPKLRRSLLCTLPILALLSGCDMVVLSPSGYVAAQQADLLITSTLLMLIIIIPVMGLTAFFAWRYKASRRAKFDPDWHHSTSLELVIWAAPLLIIICLGALTWVSTHKLDPFRPLENIGERRPVPENVKPLEIQVVALDWKWLFIYPEYGIATVSEAAAPVDRPIQFHLTSTTVMNAFYVPALAGMIYAMPGMQSQLHAVMNYPGDYEGLSANFSGAGFSHMRFRFHGMEQGDFMAWVGQAERAGKTLDRQEFLALAQPSENVPPASYSSVDPELFDRIVNRCVEEGRMCANVMARYDAEGGTGLAGTINLMPAEGRSGSPFGGTPFYVADLCAPMPITGPTSGNSFALLAPIAPAPSGAAGETF</sequence>
<evidence type="ECO:0000256" key="3">
    <source>
        <dbReference type="ARBA" id="ARBA00022448"/>
    </source>
</evidence>
<dbReference type="InterPro" id="IPR002429">
    <property type="entry name" value="CcO_II-like_C"/>
</dbReference>
<keyword evidence="13" id="KW-0449">Lipoprotein</keyword>
<organism evidence="18 19">
    <name type="scientific">Rhodovulum sulfidophilum</name>
    <name type="common">Rhodobacter sulfidophilus</name>
    <dbReference type="NCBI Taxonomy" id="35806"/>
    <lineage>
        <taxon>Bacteria</taxon>
        <taxon>Pseudomonadati</taxon>
        <taxon>Pseudomonadota</taxon>
        <taxon>Alphaproteobacteria</taxon>
        <taxon>Rhodobacterales</taxon>
        <taxon>Paracoccaceae</taxon>
        <taxon>Rhodovulum</taxon>
    </lineage>
</organism>
<keyword evidence="11 14" id="KW-0472">Membrane</keyword>
<keyword evidence="8 14" id="KW-0249">Electron transport</keyword>
<evidence type="ECO:0000256" key="2">
    <source>
        <dbReference type="ARBA" id="ARBA00007866"/>
    </source>
</evidence>
<dbReference type="AlphaFoldDB" id="A0A2W5Q337"/>
<evidence type="ECO:0000256" key="10">
    <source>
        <dbReference type="ARBA" id="ARBA00023002"/>
    </source>
</evidence>
<dbReference type="InterPro" id="IPR011759">
    <property type="entry name" value="Cyt_c_oxidase_su2_TM_dom"/>
</dbReference>
<evidence type="ECO:0000256" key="11">
    <source>
        <dbReference type="ARBA" id="ARBA00023136"/>
    </source>
</evidence>
<dbReference type="SUPFAM" id="SSF49503">
    <property type="entry name" value="Cupredoxins"/>
    <property type="match status" value="1"/>
</dbReference>
<dbReference type="NCBIfam" id="TIGR01433">
    <property type="entry name" value="CyoA"/>
    <property type="match status" value="1"/>
</dbReference>
<evidence type="ECO:0000256" key="14">
    <source>
        <dbReference type="PIRNR" id="PIRNR000292"/>
    </source>
</evidence>
<dbReference type="Proteomes" id="UP000249185">
    <property type="component" value="Unassembled WGS sequence"/>
</dbReference>
<keyword evidence="7" id="KW-0732">Signal</keyword>
<evidence type="ECO:0000256" key="12">
    <source>
        <dbReference type="ARBA" id="ARBA00023139"/>
    </source>
</evidence>
<evidence type="ECO:0000256" key="5">
    <source>
        <dbReference type="ARBA" id="ARBA00022660"/>
    </source>
</evidence>
<dbReference type="PROSITE" id="PS51257">
    <property type="entry name" value="PROKAR_LIPOPROTEIN"/>
    <property type="match status" value="1"/>
</dbReference>
<dbReference type="InterPro" id="IPR008972">
    <property type="entry name" value="Cupredoxin"/>
</dbReference>
<dbReference type="Pfam" id="PF00116">
    <property type="entry name" value="COX2"/>
    <property type="match status" value="1"/>
</dbReference>
<dbReference type="EMBL" id="QFPW01000002">
    <property type="protein sequence ID" value="PZQ51697.1"/>
    <property type="molecule type" value="Genomic_DNA"/>
</dbReference>
<dbReference type="PANTHER" id="PTHR22888:SF18">
    <property type="entry name" value="CYTOCHROME BO(3) UBIQUINOL OXIDASE SUBUNIT 2"/>
    <property type="match status" value="1"/>
</dbReference>
<dbReference type="Gene3D" id="2.60.40.420">
    <property type="entry name" value="Cupredoxins - blue copper proteins"/>
    <property type="match status" value="1"/>
</dbReference>
<keyword evidence="5 14" id="KW-0679">Respiratory chain</keyword>
<dbReference type="GO" id="GO:0009486">
    <property type="term" value="F:cytochrome bo3 ubiquinol oxidase activity"/>
    <property type="evidence" value="ECO:0007669"/>
    <property type="project" value="InterPro"/>
</dbReference>
<feature type="domain" description="Cytochrome oxidase subunit II copper A binding" evidence="16">
    <location>
        <begin position="130"/>
        <end position="242"/>
    </location>
</feature>
<dbReference type="PIRSF" id="PIRSF000292">
    <property type="entry name" value="Ubi_od_II"/>
    <property type="match status" value="1"/>
</dbReference>
<comment type="similarity">
    <text evidence="2 14">Belongs to the cytochrome c oxidase subunit 2 family.</text>
</comment>
<keyword evidence="6 15" id="KW-0812">Transmembrane</keyword>
<feature type="transmembrane region" description="Helical" evidence="15">
    <location>
        <begin position="87"/>
        <end position="106"/>
    </location>
</feature>
<dbReference type="PANTHER" id="PTHR22888">
    <property type="entry name" value="CYTOCHROME C OXIDASE, SUBUNIT II"/>
    <property type="match status" value="1"/>
</dbReference>
<dbReference type="InterPro" id="IPR006333">
    <property type="entry name" value="Cyt_o_ubiquinol_oxidase_su2"/>
</dbReference>
<dbReference type="GO" id="GO:0042773">
    <property type="term" value="P:ATP synthesis coupled electron transport"/>
    <property type="evidence" value="ECO:0007669"/>
    <property type="project" value="TreeGrafter"/>
</dbReference>
<dbReference type="GO" id="GO:0016682">
    <property type="term" value="F:oxidoreductase activity, acting on diphenols and related substances as donors, oxygen as acceptor"/>
    <property type="evidence" value="ECO:0007669"/>
    <property type="project" value="InterPro"/>
</dbReference>
<keyword evidence="3 14" id="KW-0813">Transport</keyword>
<name>A0A2W5Q337_RHOSU</name>
<dbReference type="GO" id="GO:0004129">
    <property type="term" value="F:cytochrome-c oxidase activity"/>
    <property type="evidence" value="ECO:0007669"/>
    <property type="project" value="UniProtKB-UniRule"/>
</dbReference>
<keyword evidence="12" id="KW-0564">Palmitate</keyword>
<evidence type="ECO:0000256" key="1">
    <source>
        <dbReference type="ARBA" id="ARBA00004651"/>
    </source>
</evidence>
<proteinExistence type="inferred from homology"/>
<comment type="subcellular location">
    <subcellularLocation>
        <location evidence="1">Cell membrane</location>
        <topology evidence="1">Multi-pass membrane protein</topology>
    </subcellularLocation>
</comment>